<evidence type="ECO:0000313" key="11">
    <source>
        <dbReference type="EMBL" id="RVU39883.1"/>
    </source>
</evidence>
<evidence type="ECO:0000256" key="4">
    <source>
        <dbReference type="ARBA" id="ARBA00022475"/>
    </source>
</evidence>
<keyword evidence="6 10" id="KW-0812">Transmembrane</keyword>
<dbReference type="InterPro" id="IPR007690">
    <property type="entry name" value="T2SS_GspM"/>
</dbReference>
<dbReference type="GO" id="GO:0005886">
    <property type="term" value="C:plasma membrane"/>
    <property type="evidence" value="ECO:0007669"/>
    <property type="project" value="UniProtKB-SubCell"/>
</dbReference>
<dbReference type="Gene3D" id="3.30.1360.100">
    <property type="entry name" value="General secretion pathway protein M, EpsM"/>
    <property type="match status" value="1"/>
</dbReference>
<dbReference type="PIRSF" id="PIRSF006291">
    <property type="entry name" value="GspM"/>
    <property type="match status" value="1"/>
</dbReference>
<keyword evidence="5" id="KW-0997">Cell inner membrane</keyword>
<dbReference type="GO" id="GO:0015627">
    <property type="term" value="C:type II protein secretion system complex"/>
    <property type="evidence" value="ECO:0007669"/>
    <property type="project" value="InterPro"/>
</dbReference>
<keyword evidence="12" id="KW-1185">Reference proteome</keyword>
<comment type="similarity">
    <text evidence="2">Belongs to the GSP M family.</text>
</comment>
<comment type="subcellular location">
    <subcellularLocation>
        <location evidence="1">Cell inner membrane</location>
        <topology evidence="1">Single-pass membrane protein</topology>
    </subcellularLocation>
</comment>
<dbReference type="SUPFAM" id="SSF103054">
    <property type="entry name" value="General secretion pathway protein M, EpsM"/>
    <property type="match status" value="1"/>
</dbReference>
<dbReference type="OrthoDB" id="6624834at2"/>
<dbReference type="Pfam" id="PF04612">
    <property type="entry name" value="T2SSM"/>
    <property type="match status" value="1"/>
</dbReference>
<gene>
    <name evidence="11" type="ORF">EOE67_08170</name>
</gene>
<evidence type="ECO:0000256" key="1">
    <source>
        <dbReference type="ARBA" id="ARBA00004377"/>
    </source>
</evidence>
<keyword evidence="8 10" id="KW-1133">Transmembrane helix</keyword>
<evidence type="ECO:0000256" key="6">
    <source>
        <dbReference type="ARBA" id="ARBA00022692"/>
    </source>
</evidence>
<name>A0A437QZK6_9GAMM</name>
<dbReference type="RefSeq" id="WP_127698595.1">
    <property type="nucleotide sequence ID" value="NZ_SACS01000007.1"/>
</dbReference>
<dbReference type="InterPro" id="IPR023229">
    <property type="entry name" value="T2SS_M_periplasmic_sf"/>
</dbReference>
<sequence length="154" mass="17793">MKQLKLWWASLQPREQRLVSVGGVALVIGAFYWLLWQPLHQSRITQQQAAENARAQLIWLQTQLPKLSQQSSAVRTSASLTEVVSQTSRNFQVQVSRMQPQNEQLQLSLEDLAFDQLLRWLHELQYQHGIRLVQLDIATGDAPGQVRVRRMLIE</sequence>
<feature type="transmembrane region" description="Helical" evidence="10">
    <location>
        <begin position="18"/>
        <end position="36"/>
    </location>
</feature>
<comment type="caution">
    <text evidence="11">The sequence shown here is derived from an EMBL/GenBank/DDBJ whole genome shotgun (WGS) entry which is preliminary data.</text>
</comment>
<dbReference type="GO" id="GO:0015628">
    <property type="term" value="P:protein secretion by the type II secretion system"/>
    <property type="evidence" value="ECO:0007669"/>
    <property type="project" value="InterPro"/>
</dbReference>
<keyword evidence="9 10" id="KW-0472">Membrane</keyword>
<evidence type="ECO:0000256" key="8">
    <source>
        <dbReference type="ARBA" id="ARBA00022989"/>
    </source>
</evidence>
<dbReference type="EMBL" id="SACS01000007">
    <property type="protein sequence ID" value="RVU39883.1"/>
    <property type="molecule type" value="Genomic_DNA"/>
</dbReference>
<keyword evidence="4" id="KW-1003">Cell membrane</keyword>
<dbReference type="Proteomes" id="UP000283077">
    <property type="component" value="Unassembled WGS sequence"/>
</dbReference>
<organism evidence="11 12">
    <name type="scientific">Rheinheimera riviphila</name>
    <dbReference type="NCBI Taxonomy" id="1834037"/>
    <lineage>
        <taxon>Bacteria</taxon>
        <taxon>Pseudomonadati</taxon>
        <taxon>Pseudomonadota</taxon>
        <taxon>Gammaproteobacteria</taxon>
        <taxon>Chromatiales</taxon>
        <taxon>Chromatiaceae</taxon>
        <taxon>Rheinheimera</taxon>
    </lineage>
</organism>
<keyword evidence="3" id="KW-0813">Transport</keyword>
<accession>A0A437QZK6</accession>
<evidence type="ECO:0000256" key="7">
    <source>
        <dbReference type="ARBA" id="ARBA00022927"/>
    </source>
</evidence>
<evidence type="ECO:0000256" key="10">
    <source>
        <dbReference type="SAM" id="Phobius"/>
    </source>
</evidence>
<evidence type="ECO:0000256" key="2">
    <source>
        <dbReference type="ARBA" id="ARBA00010637"/>
    </source>
</evidence>
<dbReference type="AlphaFoldDB" id="A0A437QZK6"/>
<protein>
    <submittedName>
        <fullName evidence="11">Type II secretion system protein M</fullName>
    </submittedName>
</protein>
<evidence type="ECO:0000256" key="5">
    <source>
        <dbReference type="ARBA" id="ARBA00022519"/>
    </source>
</evidence>
<reference evidence="11 12" key="1">
    <citation type="submission" date="2019-01" db="EMBL/GenBank/DDBJ databases">
        <authorList>
            <person name="Chen W.-M."/>
        </authorList>
    </citation>
    <scope>NUCLEOTIDE SEQUENCE [LARGE SCALE GENOMIC DNA]</scope>
    <source>
        <strain evidence="11 12">KYPC3</strain>
    </source>
</reference>
<keyword evidence="7" id="KW-0653">Protein transport</keyword>
<proteinExistence type="inferred from homology"/>
<evidence type="ECO:0000256" key="3">
    <source>
        <dbReference type="ARBA" id="ARBA00022448"/>
    </source>
</evidence>
<evidence type="ECO:0000313" key="12">
    <source>
        <dbReference type="Proteomes" id="UP000283077"/>
    </source>
</evidence>
<evidence type="ECO:0000256" key="9">
    <source>
        <dbReference type="ARBA" id="ARBA00023136"/>
    </source>
</evidence>